<keyword evidence="1" id="KW-1133">Transmembrane helix</keyword>
<reference evidence="3" key="1">
    <citation type="journal article" date="2019" name="Int. J. Syst. Evol. Microbiol.">
        <title>The Global Catalogue of Microorganisms (GCM) 10K type strain sequencing project: providing services to taxonomists for standard genome sequencing and annotation.</title>
        <authorList>
            <consortium name="The Broad Institute Genomics Platform"/>
            <consortium name="The Broad Institute Genome Sequencing Center for Infectious Disease"/>
            <person name="Wu L."/>
            <person name="Ma J."/>
        </authorList>
    </citation>
    <scope>NUCLEOTIDE SEQUENCE [LARGE SCALE GENOMIC DNA]</scope>
    <source>
        <strain evidence="3">TISTR 2241</strain>
    </source>
</reference>
<gene>
    <name evidence="2" type="ORF">ACFSTF_02640</name>
</gene>
<protein>
    <submittedName>
        <fullName evidence="2">Thiol-disulfide oxidoreductase DCC family protein</fullName>
    </submittedName>
</protein>
<dbReference type="Proteomes" id="UP001597458">
    <property type="component" value="Unassembled WGS sequence"/>
</dbReference>
<dbReference type="PANTHER" id="PTHR34290">
    <property type="entry name" value="SI:CH73-390P7.2"/>
    <property type="match status" value="1"/>
</dbReference>
<dbReference type="Pfam" id="PF04134">
    <property type="entry name" value="DCC1-like"/>
    <property type="match status" value="1"/>
</dbReference>
<keyword evidence="1" id="KW-0472">Membrane</keyword>
<comment type="caution">
    <text evidence="2">The sequence shown here is derived from an EMBL/GenBank/DDBJ whole genome shotgun (WGS) entry which is preliminary data.</text>
</comment>
<feature type="transmembrane region" description="Helical" evidence="1">
    <location>
        <begin position="77"/>
        <end position="95"/>
    </location>
</feature>
<dbReference type="InterPro" id="IPR007263">
    <property type="entry name" value="DCC1-like"/>
</dbReference>
<dbReference type="PANTHER" id="PTHR34290:SF2">
    <property type="entry name" value="OS04G0668800 PROTEIN"/>
    <property type="match status" value="1"/>
</dbReference>
<evidence type="ECO:0000256" key="1">
    <source>
        <dbReference type="SAM" id="Phobius"/>
    </source>
</evidence>
<dbReference type="EMBL" id="JBHUMR010000007">
    <property type="protein sequence ID" value="MFD2616209.1"/>
    <property type="molecule type" value="Genomic_DNA"/>
</dbReference>
<organism evidence="2 3">
    <name type="scientific">Terrilactibacillus laevilacticus</name>
    <dbReference type="NCBI Taxonomy" id="1380157"/>
    <lineage>
        <taxon>Bacteria</taxon>
        <taxon>Bacillati</taxon>
        <taxon>Bacillota</taxon>
        <taxon>Bacilli</taxon>
        <taxon>Bacillales</taxon>
        <taxon>Bacillaceae</taxon>
        <taxon>Terrilactibacillus</taxon>
    </lineage>
</organism>
<dbReference type="InterPro" id="IPR044691">
    <property type="entry name" value="DCC1_Trx"/>
</dbReference>
<keyword evidence="1" id="KW-0812">Transmembrane</keyword>
<proteinExistence type="predicted"/>
<accession>A0ABW5PM13</accession>
<name>A0ABW5PM13_9BACI</name>
<dbReference type="RefSeq" id="WP_141189651.1">
    <property type="nucleotide sequence ID" value="NZ_JBHUMR010000007.1"/>
</dbReference>
<sequence length="124" mass="14865">MKQHVVFFDAQCPLCANTKKVVKWLDWRNRIEWIPVQRIEDTPYKFLKDEGRDLYDQIHMVTSDGKIHAGFETIRRILMALPLTSPLSLILYLPLMKKIFTPLYMWVSTHRYHWFGRYDSLHGV</sequence>
<keyword evidence="3" id="KW-1185">Reference proteome</keyword>
<evidence type="ECO:0000313" key="3">
    <source>
        <dbReference type="Proteomes" id="UP001597458"/>
    </source>
</evidence>
<evidence type="ECO:0000313" key="2">
    <source>
        <dbReference type="EMBL" id="MFD2616209.1"/>
    </source>
</evidence>